<proteinExistence type="predicted"/>
<gene>
    <name evidence="1" type="ORF">Pint_26828</name>
</gene>
<name>A0ACC0YP07_9ROSI</name>
<evidence type="ECO:0000313" key="2">
    <source>
        <dbReference type="Proteomes" id="UP001163603"/>
    </source>
</evidence>
<accession>A0ACC0YP07</accession>
<keyword evidence="2" id="KW-1185">Reference proteome</keyword>
<reference evidence="2" key="1">
    <citation type="journal article" date="2023" name="G3 (Bethesda)">
        <title>Genome assembly and association tests identify interacting loci associated with vigor, precocity, and sex in interspecific pistachio rootstocks.</title>
        <authorList>
            <person name="Palmer W."/>
            <person name="Jacygrad E."/>
            <person name="Sagayaradj S."/>
            <person name="Cavanaugh K."/>
            <person name="Han R."/>
            <person name="Bertier L."/>
            <person name="Beede B."/>
            <person name="Kafkas S."/>
            <person name="Golino D."/>
            <person name="Preece J."/>
            <person name="Michelmore R."/>
        </authorList>
    </citation>
    <scope>NUCLEOTIDE SEQUENCE [LARGE SCALE GENOMIC DNA]</scope>
</reference>
<evidence type="ECO:0000313" key="1">
    <source>
        <dbReference type="EMBL" id="KAJ0040137.1"/>
    </source>
</evidence>
<dbReference type="EMBL" id="CM047740">
    <property type="protein sequence ID" value="KAJ0040137.1"/>
    <property type="molecule type" value="Genomic_DNA"/>
</dbReference>
<sequence length="61" mass="7167">MDLEQIKAATRRHPRVEDNLRPTVKYFKSLRVDVAIVLHKTPRNLGLSIEGHLKPVTKFFW</sequence>
<organism evidence="1 2">
    <name type="scientific">Pistacia integerrima</name>
    <dbReference type="NCBI Taxonomy" id="434235"/>
    <lineage>
        <taxon>Eukaryota</taxon>
        <taxon>Viridiplantae</taxon>
        <taxon>Streptophyta</taxon>
        <taxon>Embryophyta</taxon>
        <taxon>Tracheophyta</taxon>
        <taxon>Spermatophyta</taxon>
        <taxon>Magnoliopsida</taxon>
        <taxon>eudicotyledons</taxon>
        <taxon>Gunneridae</taxon>
        <taxon>Pentapetalae</taxon>
        <taxon>rosids</taxon>
        <taxon>malvids</taxon>
        <taxon>Sapindales</taxon>
        <taxon>Anacardiaceae</taxon>
        <taxon>Pistacia</taxon>
    </lineage>
</organism>
<protein>
    <submittedName>
        <fullName evidence="1">Uncharacterized protein</fullName>
    </submittedName>
</protein>
<dbReference type="Proteomes" id="UP001163603">
    <property type="component" value="Chromosome 5"/>
</dbReference>
<comment type="caution">
    <text evidence="1">The sequence shown here is derived from an EMBL/GenBank/DDBJ whole genome shotgun (WGS) entry which is preliminary data.</text>
</comment>